<dbReference type="CDD" id="cd17535">
    <property type="entry name" value="REC_NarL-like"/>
    <property type="match status" value="1"/>
</dbReference>
<dbReference type="SUPFAM" id="SSF46894">
    <property type="entry name" value="C-terminal effector domain of the bipartite response regulators"/>
    <property type="match status" value="1"/>
</dbReference>
<sequence>MIQLLLVEDNQRLRAALKTGFEASGSIVICADTDSGEEALHLGISTNPDAVLMDVRLAGSLNGIQTAVALRREIPRLPVVFYSIQDDDQYYRDFRASGILSHYAYVRKSNYLLPEMIIPLISDAIAGRSFIDPEIEERVHEVRNLDEQDPLSLLEPNELAVIKMIAQGLTNEQIASRMGFQDKRTISRTNGSIYAAWGLADTTTDEKVARTRAVIIYQTHRLIQWDTEGRPFVLDAAHNWIPWEGG</sequence>
<keyword evidence="1" id="KW-0238">DNA-binding</keyword>
<dbReference type="PANTHER" id="PTHR43214">
    <property type="entry name" value="TWO-COMPONENT RESPONSE REGULATOR"/>
    <property type="match status" value="1"/>
</dbReference>
<keyword evidence="2" id="KW-0597">Phosphoprotein</keyword>
<dbReference type="PROSITE" id="PS50110">
    <property type="entry name" value="RESPONSE_REGULATORY"/>
    <property type="match status" value="1"/>
</dbReference>
<dbReference type="GO" id="GO:0000160">
    <property type="term" value="P:phosphorelay signal transduction system"/>
    <property type="evidence" value="ECO:0007669"/>
    <property type="project" value="InterPro"/>
</dbReference>
<name>A0A0N8GL03_9CHLR</name>
<dbReference type="RefSeq" id="WP_062422889.1">
    <property type="nucleotide sequence ID" value="NZ_BBYA01000011.1"/>
</dbReference>
<dbReference type="InterPro" id="IPR036388">
    <property type="entry name" value="WH-like_DNA-bd_sf"/>
</dbReference>
<evidence type="ECO:0000256" key="2">
    <source>
        <dbReference type="PROSITE-ProRule" id="PRU00169"/>
    </source>
</evidence>
<dbReference type="OrthoDB" id="148023at2"/>
<evidence type="ECO:0000313" key="5">
    <source>
        <dbReference type="Proteomes" id="UP000050430"/>
    </source>
</evidence>
<dbReference type="EMBL" id="LGCK01000012">
    <property type="protein sequence ID" value="KPL71138.1"/>
    <property type="molecule type" value="Genomic_DNA"/>
</dbReference>
<accession>A0A0N8GL03</accession>
<evidence type="ECO:0000259" key="3">
    <source>
        <dbReference type="PROSITE" id="PS50110"/>
    </source>
</evidence>
<dbReference type="GO" id="GO:0006355">
    <property type="term" value="P:regulation of DNA-templated transcription"/>
    <property type="evidence" value="ECO:0007669"/>
    <property type="project" value="InterPro"/>
</dbReference>
<dbReference type="GO" id="GO:0003677">
    <property type="term" value="F:DNA binding"/>
    <property type="evidence" value="ECO:0007669"/>
    <property type="project" value="UniProtKB-KW"/>
</dbReference>
<evidence type="ECO:0000256" key="1">
    <source>
        <dbReference type="ARBA" id="ARBA00023125"/>
    </source>
</evidence>
<dbReference type="InterPro" id="IPR016032">
    <property type="entry name" value="Sig_transdc_resp-reg_C-effctor"/>
</dbReference>
<dbReference type="Proteomes" id="UP000050430">
    <property type="component" value="Unassembled WGS sequence"/>
</dbReference>
<dbReference type="STRING" id="229920.ADM99_12805"/>
<keyword evidence="5" id="KW-1185">Reference proteome</keyword>
<dbReference type="Pfam" id="PF00072">
    <property type="entry name" value="Response_reg"/>
    <property type="match status" value="1"/>
</dbReference>
<comment type="caution">
    <text evidence="4">The sequence shown here is derived from an EMBL/GenBank/DDBJ whole genome shotgun (WGS) entry which is preliminary data.</text>
</comment>
<feature type="modified residue" description="4-aspartylphosphate" evidence="2">
    <location>
        <position position="54"/>
    </location>
</feature>
<gene>
    <name evidence="4" type="ORF">ADM99_12805</name>
</gene>
<reference evidence="4 5" key="1">
    <citation type="submission" date="2015-07" db="EMBL/GenBank/DDBJ databases">
        <title>Genome sequence of Leptolinea tardivitalis DSM 16556.</title>
        <authorList>
            <person name="Hemp J."/>
            <person name="Ward L.M."/>
            <person name="Pace L.A."/>
            <person name="Fischer W.W."/>
        </authorList>
    </citation>
    <scope>NUCLEOTIDE SEQUENCE [LARGE SCALE GENOMIC DNA]</scope>
    <source>
        <strain evidence="4 5">YMTK-2</strain>
    </source>
</reference>
<dbReference type="InterPro" id="IPR011006">
    <property type="entry name" value="CheY-like_superfamily"/>
</dbReference>
<feature type="domain" description="Response regulatory" evidence="3">
    <location>
        <begin position="3"/>
        <end position="120"/>
    </location>
</feature>
<dbReference type="SUPFAM" id="SSF52172">
    <property type="entry name" value="CheY-like"/>
    <property type="match status" value="1"/>
</dbReference>
<evidence type="ECO:0000313" key="4">
    <source>
        <dbReference type="EMBL" id="KPL71138.1"/>
    </source>
</evidence>
<dbReference type="Gene3D" id="3.40.50.2300">
    <property type="match status" value="1"/>
</dbReference>
<organism evidence="4 5">
    <name type="scientific">Leptolinea tardivitalis</name>
    <dbReference type="NCBI Taxonomy" id="229920"/>
    <lineage>
        <taxon>Bacteria</taxon>
        <taxon>Bacillati</taxon>
        <taxon>Chloroflexota</taxon>
        <taxon>Anaerolineae</taxon>
        <taxon>Anaerolineales</taxon>
        <taxon>Anaerolineaceae</taxon>
        <taxon>Leptolinea</taxon>
    </lineage>
</organism>
<dbReference type="PANTHER" id="PTHR43214:SF43">
    <property type="entry name" value="TWO-COMPONENT RESPONSE REGULATOR"/>
    <property type="match status" value="1"/>
</dbReference>
<dbReference type="InterPro" id="IPR039420">
    <property type="entry name" value="WalR-like"/>
</dbReference>
<dbReference type="InterPro" id="IPR058245">
    <property type="entry name" value="NreC/VraR/RcsB-like_REC"/>
</dbReference>
<dbReference type="InterPro" id="IPR001789">
    <property type="entry name" value="Sig_transdc_resp-reg_receiver"/>
</dbReference>
<proteinExistence type="predicted"/>
<protein>
    <submittedName>
        <fullName evidence="4">Transcriptional regulator</fullName>
    </submittedName>
</protein>
<dbReference type="SMART" id="SM00448">
    <property type="entry name" value="REC"/>
    <property type="match status" value="1"/>
</dbReference>
<dbReference type="AlphaFoldDB" id="A0A0N8GL03"/>
<dbReference type="Gene3D" id="1.10.10.10">
    <property type="entry name" value="Winged helix-like DNA-binding domain superfamily/Winged helix DNA-binding domain"/>
    <property type="match status" value="1"/>
</dbReference>